<dbReference type="Proteomes" id="UP000275078">
    <property type="component" value="Unassembled WGS sequence"/>
</dbReference>
<sequence>MPALACWVVWVVALRMGPKKKTDSGAGAKPVRIRAVRPTKAEQALNQQQGERELTPFAPQRCSCSIFGKGLEPHLIERSSVWNEHQIFLQREYTRNRPVGIQSQRKHTRGQQEKERKHVIADTDLHGLQPPQKRPRSQASSTLYESLSHDQRRLYAEDGASRGNVGMGKYDALINHE</sequence>
<feature type="compositionally biased region" description="Basic and acidic residues" evidence="1">
    <location>
        <begin position="110"/>
        <end position="125"/>
    </location>
</feature>
<feature type="region of interest" description="Disordered" evidence="1">
    <location>
        <begin position="98"/>
        <end position="177"/>
    </location>
</feature>
<feature type="non-terminal residue" evidence="2">
    <location>
        <position position="177"/>
    </location>
</feature>
<proteinExistence type="predicted"/>
<name>A0A3N4H6K1_ASCIM</name>
<dbReference type="EMBL" id="ML120222">
    <property type="protein sequence ID" value="RPA70592.1"/>
    <property type="molecule type" value="Genomic_DNA"/>
</dbReference>
<feature type="compositionally biased region" description="Basic and acidic residues" evidence="1">
    <location>
        <begin position="147"/>
        <end position="160"/>
    </location>
</feature>
<protein>
    <submittedName>
        <fullName evidence="2">Uncharacterized protein</fullName>
    </submittedName>
</protein>
<gene>
    <name evidence="2" type="ORF">BJ508DRAFT_316383</name>
</gene>
<keyword evidence="3" id="KW-1185">Reference proteome</keyword>
<reference evidence="2 3" key="1">
    <citation type="journal article" date="2018" name="Nat. Ecol. Evol.">
        <title>Pezizomycetes genomes reveal the molecular basis of ectomycorrhizal truffle lifestyle.</title>
        <authorList>
            <person name="Murat C."/>
            <person name="Payen T."/>
            <person name="Noel B."/>
            <person name="Kuo A."/>
            <person name="Morin E."/>
            <person name="Chen J."/>
            <person name="Kohler A."/>
            <person name="Krizsan K."/>
            <person name="Balestrini R."/>
            <person name="Da Silva C."/>
            <person name="Montanini B."/>
            <person name="Hainaut M."/>
            <person name="Levati E."/>
            <person name="Barry K.W."/>
            <person name="Belfiori B."/>
            <person name="Cichocki N."/>
            <person name="Clum A."/>
            <person name="Dockter R.B."/>
            <person name="Fauchery L."/>
            <person name="Guy J."/>
            <person name="Iotti M."/>
            <person name="Le Tacon F."/>
            <person name="Lindquist E.A."/>
            <person name="Lipzen A."/>
            <person name="Malagnac F."/>
            <person name="Mello A."/>
            <person name="Molinier V."/>
            <person name="Miyauchi S."/>
            <person name="Poulain J."/>
            <person name="Riccioni C."/>
            <person name="Rubini A."/>
            <person name="Sitrit Y."/>
            <person name="Splivallo R."/>
            <person name="Traeger S."/>
            <person name="Wang M."/>
            <person name="Zifcakova L."/>
            <person name="Wipf D."/>
            <person name="Zambonelli A."/>
            <person name="Paolocci F."/>
            <person name="Nowrousian M."/>
            <person name="Ottonello S."/>
            <person name="Baldrian P."/>
            <person name="Spatafora J.W."/>
            <person name="Henrissat B."/>
            <person name="Nagy L.G."/>
            <person name="Aury J.M."/>
            <person name="Wincker P."/>
            <person name="Grigoriev I.V."/>
            <person name="Bonfante P."/>
            <person name="Martin F.M."/>
        </authorList>
    </citation>
    <scope>NUCLEOTIDE SEQUENCE [LARGE SCALE GENOMIC DNA]</scope>
    <source>
        <strain evidence="2 3">RN42</strain>
    </source>
</reference>
<evidence type="ECO:0000256" key="1">
    <source>
        <dbReference type="SAM" id="MobiDB-lite"/>
    </source>
</evidence>
<organism evidence="2 3">
    <name type="scientific">Ascobolus immersus RN42</name>
    <dbReference type="NCBI Taxonomy" id="1160509"/>
    <lineage>
        <taxon>Eukaryota</taxon>
        <taxon>Fungi</taxon>
        <taxon>Dikarya</taxon>
        <taxon>Ascomycota</taxon>
        <taxon>Pezizomycotina</taxon>
        <taxon>Pezizomycetes</taxon>
        <taxon>Pezizales</taxon>
        <taxon>Ascobolaceae</taxon>
        <taxon>Ascobolus</taxon>
    </lineage>
</organism>
<evidence type="ECO:0000313" key="2">
    <source>
        <dbReference type="EMBL" id="RPA70592.1"/>
    </source>
</evidence>
<evidence type="ECO:0000313" key="3">
    <source>
        <dbReference type="Proteomes" id="UP000275078"/>
    </source>
</evidence>
<dbReference type="AlphaFoldDB" id="A0A3N4H6K1"/>
<accession>A0A3N4H6K1</accession>